<feature type="transmembrane region" description="Helical" evidence="8">
    <location>
        <begin position="350"/>
        <end position="369"/>
    </location>
</feature>
<organism evidence="9 10">
    <name type="scientific">Spirilliplanes yamanashiensis</name>
    <dbReference type="NCBI Taxonomy" id="42233"/>
    <lineage>
        <taxon>Bacteria</taxon>
        <taxon>Bacillati</taxon>
        <taxon>Actinomycetota</taxon>
        <taxon>Actinomycetes</taxon>
        <taxon>Micromonosporales</taxon>
        <taxon>Micromonosporaceae</taxon>
        <taxon>Spirilliplanes</taxon>
    </lineage>
</organism>
<evidence type="ECO:0000256" key="1">
    <source>
        <dbReference type="ARBA" id="ARBA00004141"/>
    </source>
</evidence>
<dbReference type="NCBIfam" id="NF038066">
    <property type="entry name" value="MptB"/>
    <property type="match status" value="1"/>
</dbReference>
<feature type="transmembrane region" description="Helical" evidence="8">
    <location>
        <begin position="417"/>
        <end position="435"/>
    </location>
</feature>
<keyword evidence="6 8" id="KW-0472">Membrane</keyword>
<proteinExistence type="inferred from homology"/>
<dbReference type="GO" id="GO:0016020">
    <property type="term" value="C:membrane"/>
    <property type="evidence" value="ECO:0007669"/>
    <property type="project" value="UniProtKB-SubCell"/>
</dbReference>
<evidence type="ECO:0000256" key="6">
    <source>
        <dbReference type="ARBA" id="ARBA00023136"/>
    </source>
</evidence>
<dbReference type="Pfam" id="PF26314">
    <property type="entry name" value="MptA_B_family"/>
    <property type="match status" value="1"/>
</dbReference>
<feature type="transmembrane region" description="Helical" evidence="8">
    <location>
        <begin position="43"/>
        <end position="70"/>
    </location>
</feature>
<comment type="similarity">
    <text evidence="7">Belongs to the MptA/B family.</text>
</comment>
<evidence type="ECO:0008006" key="11">
    <source>
        <dbReference type="Google" id="ProtNLM"/>
    </source>
</evidence>
<name>A0A8J3Y8F9_9ACTN</name>
<keyword evidence="2" id="KW-0328">Glycosyltransferase</keyword>
<evidence type="ECO:0000256" key="7">
    <source>
        <dbReference type="ARBA" id="ARBA00043987"/>
    </source>
</evidence>
<sequence length="472" mass="47295">MEDPRRGQATARAVGTAGSAAVAAGGLGAGAPPVSRGWAGVEVAPGLAGAALVCVYAGLALLLLAWWWYGRALRAAARRPRGVRPVLVTLALWAAPMLLAPPLFSRDVYSYLAQGAMLAAGLDVYESGPSVLGGPLAAEVPAVWQHTPSPYGPLFLLAAQPVGALAAGHLGLGLLAGRLLAVAGLALLVAALPVLARGCGRDPAAALWLGAANPLVLVHLVGGAHNDALMLGLLAAGLAAAVRRRPVLAVLLVAAAALIKAPAALGLVAVAALWAAQLRGRWPLPRAAAATLAAAAAVTAAMTALAGTGYGWIGALRTTVSPHNWSLTSTLGRLTALVADAVRAEDAIAAWRWAGMLATVVVAALAWAYRERLGAVHALGLVLLAVVVFGPALRPWYLLWGLVPLAAAAGDPRLRRALAAACAVLLLAVLPSGFAPDGPGALGLAALGVAAGAALYAAARWAAAPRPAWALS</sequence>
<keyword evidence="5 8" id="KW-1133">Transmembrane helix</keyword>
<keyword evidence="4 8" id="KW-0812">Transmembrane</keyword>
<feature type="transmembrane region" description="Helical" evidence="8">
    <location>
        <begin position="441"/>
        <end position="459"/>
    </location>
</feature>
<feature type="transmembrane region" description="Helical" evidence="8">
    <location>
        <begin position="287"/>
        <end position="313"/>
    </location>
</feature>
<dbReference type="Proteomes" id="UP000652013">
    <property type="component" value="Unassembled WGS sequence"/>
</dbReference>
<accession>A0A8J3Y8F9</accession>
<evidence type="ECO:0000313" key="10">
    <source>
        <dbReference type="Proteomes" id="UP000652013"/>
    </source>
</evidence>
<evidence type="ECO:0000313" key="9">
    <source>
        <dbReference type="EMBL" id="GIJ03916.1"/>
    </source>
</evidence>
<feature type="transmembrane region" description="Helical" evidence="8">
    <location>
        <begin position="375"/>
        <end position="397"/>
    </location>
</feature>
<evidence type="ECO:0000256" key="3">
    <source>
        <dbReference type="ARBA" id="ARBA00022679"/>
    </source>
</evidence>
<comment type="subcellular location">
    <subcellularLocation>
        <location evidence="1">Membrane</location>
        <topology evidence="1">Multi-pass membrane protein</topology>
    </subcellularLocation>
</comment>
<dbReference type="RefSeq" id="WP_203939258.1">
    <property type="nucleotide sequence ID" value="NZ_BAAAGJ010000002.1"/>
</dbReference>
<comment type="caution">
    <text evidence="9">The sequence shown here is derived from an EMBL/GenBank/DDBJ whole genome shotgun (WGS) entry which is preliminary data.</text>
</comment>
<feature type="transmembrane region" description="Helical" evidence="8">
    <location>
        <begin position="82"/>
        <end position="104"/>
    </location>
</feature>
<evidence type="ECO:0000256" key="8">
    <source>
        <dbReference type="SAM" id="Phobius"/>
    </source>
</evidence>
<feature type="transmembrane region" description="Helical" evidence="8">
    <location>
        <begin position="179"/>
        <end position="196"/>
    </location>
</feature>
<feature type="transmembrane region" description="Helical" evidence="8">
    <location>
        <begin position="12"/>
        <end position="31"/>
    </location>
</feature>
<dbReference type="InterPro" id="IPR049829">
    <property type="entry name" value="MptA/B-like"/>
</dbReference>
<keyword evidence="10" id="KW-1185">Reference proteome</keyword>
<protein>
    <recommendedName>
        <fullName evidence="11">DUF2029 domain-containing protein</fullName>
    </recommendedName>
</protein>
<gene>
    <name evidence="9" type="ORF">Sya03_32680</name>
</gene>
<dbReference type="GO" id="GO:0016757">
    <property type="term" value="F:glycosyltransferase activity"/>
    <property type="evidence" value="ECO:0007669"/>
    <property type="project" value="UniProtKB-KW"/>
</dbReference>
<reference evidence="9" key="1">
    <citation type="submission" date="2021-01" db="EMBL/GenBank/DDBJ databases">
        <title>Whole genome shotgun sequence of Spirilliplanes yamanashiensis NBRC 15828.</title>
        <authorList>
            <person name="Komaki H."/>
            <person name="Tamura T."/>
        </authorList>
    </citation>
    <scope>NUCLEOTIDE SEQUENCE</scope>
    <source>
        <strain evidence="9">NBRC 15828</strain>
    </source>
</reference>
<evidence type="ECO:0000256" key="5">
    <source>
        <dbReference type="ARBA" id="ARBA00022989"/>
    </source>
</evidence>
<dbReference type="AlphaFoldDB" id="A0A8J3Y8F9"/>
<evidence type="ECO:0000256" key="2">
    <source>
        <dbReference type="ARBA" id="ARBA00022676"/>
    </source>
</evidence>
<dbReference type="EMBL" id="BOOY01000025">
    <property type="protein sequence ID" value="GIJ03916.1"/>
    <property type="molecule type" value="Genomic_DNA"/>
</dbReference>
<evidence type="ECO:0000256" key="4">
    <source>
        <dbReference type="ARBA" id="ARBA00022692"/>
    </source>
</evidence>
<keyword evidence="3" id="KW-0808">Transferase</keyword>
<feature type="transmembrane region" description="Helical" evidence="8">
    <location>
        <begin position="247"/>
        <end position="275"/>
    </location>
</feature>